<reference evidence="2" key="1">
    <citation type="submission" date="2016-11" db="UniProtKB">
        <authorList>
            <consortium name="WormBaseParasite"/>
        </authorList>
    </citation>
    <scope>IDENTIFICATION</scope>
</reference>
<protein>
    <submittedName>
        <fullName evidence="2">Nucleotide-diphospho-sugar transferase domain-containing protein</fullName>
    </submittedName>
</protein>
<dbReference type="InterPro" id="IPR004245">
    <property type="entry name" value="DUF229"/>
</dbReference>
<accession>A0A1I7S567</accession>
<dbReference type="WBParaSite" id="BXY_0815200.1">
    <property type="protein sequence ID" value="BXY_0815200.1"/>
    <property type="gene ID" value="BXY_0815200"/>
</dbReference>
<evidence type="ECO:0000313" key="1">
    <source>
        <dbReference type="Proteomes" id="UP000095284"/>
    </source>
</evidence>
<dbReference type="PANTHER" id="PTHR10974:SF75">
    <property type="entry name" value="SULFATASE DOMAIN-CONTAINING PROTEIN"/>
    <property type="match status" value="1"/>
</dbReference>
<evidence type="ECO:0000313" key="2">
    <source>
        <dbReference type="WBParaSite" id="BXY_0815200.1"/>
    </source>
</evidence>
<dbReference type="GO" id="GO:0005615">
    <property type="term" value="C:extracellular space"/>
    <property type="evidence" value="ECO:0007669"/>
    <property type="project" value="TreeGrafter"/>
</dbReference>
<proteinExistence type="predicted"/>
<sequence length="480" mass="56839">MARINDDEDCQYRCILTEKNNSLLFQPWISFNASTVRPECDTIEVKCTENDKTTYEFLHQQIFRRQPYNPPPQQTPGKPNVHVILLDAVSMPHFLRAMPNTAHFLKNDLGAHFFKYHNKAAYNSEPNAFILYMNKLTQKLFTDPTEANIPYENVEYLDACADNSTYIGKLYKDQGYRVMINEDWSVQINRNCISTDGDVFDHSSFPYWTYKNEKFPSSFIVKSTNLTGRDFYHSNRWRKYCHDRHLIMFDYIKEFVKSYNNEPKLSMTWMRVLAHDNRRDIFQYDDDFLRFFQEFKNEHGTMMTEDYNFTAEIPTALRKFDGSSLLRPLKQPRSCKDLSIDFEGCMYKYLQPVRGRNVEKLGWRLAEASVEKMNLVKNQTWAKSYCVDLIVWKEFIPYVEEYRPQFYQDPIYQVTFKTYPGGGLYMPFLQVSANQTITVLSTWLTRKNASRAQTQCLFDANGHRISPTHDYCFCKDLLKK</sequence>
<dbReference type="Pfam" id="PF02995">
    <property type="entry name" value="DUF229"/>
    <property type="match status" value="1"/>
</dbReference>
<dbReference type="PANTHER" id="PTHR10974">
    <property type="entry name" value="FI08016P-RELATED"/>
    <property type="match status" value="1"/>
</dbReference>
<organism evidence="1 2">
    <name type="scientific">Bursaphelenchus xylophilus</name>
    <name type="common">Pinewood nematode worm</name>
    <name type="synonym">Aphelenchoides xylophilus</name>
    <dbReference type="NCBI Taxonomy" id="6326"/>
    <lineage>
        <taxon>Eukaryota</taxon>
        <taxon>Metazoa</taxon>
        <taxon>Ecdysozoa</taxon>
        <taxon>Nematoda</taxon>
        <taxon>Chromadorea</taxon>
        <taxon>Rhabditida</taxon>
        <taxon>Tylenchina</taxon>
        <taxon>Tylenchomorpha</taxon>
        <taxon>Aphelenchoidea</taxon>
        <taxon>Aphelenchoididae</taxon>
        <taxon>Bursaphelenchus</taxon>
    </lineage>
</organism>
<dbReference type="Proteomes" id="UP000095284">
    <property type="component" value="Unplaced"/>
</dbReference>
<dbReference type="AlphaFoldDB" id="A0A1I7S567"/>
<name>A0A1I7S567_BURXY</name>